<evidence type="ECO:0000259" key="3">
    <source>
        <dbReference type="Pfam" id="PF17853"/>
    </source>
</evidence>
<dbReference type="InterPro" id="IPR025736">
    <property type="entry name" value="PucR_C-HTH_dom"/>
</dbReference>
<proteinExistence type="predicted"/>
<feature type="domain" description="PucR C-terminal helix-turn-helix" evidence="1">
    <location>
        <begin position="342"/>
        <end position="398"/>
    </location>
</feature>
<dbReference type="Pfam" id="PF17853">
    <property type="entry name" value="GGDEF_2"/>
    <property type="match status" value="1"/>
</dbReference>
<comment type="caution">
    <text evidence="4">The sequence shown here is derived from an EMBL/GenBank/DDBJ whole genome shotgun (WGS) entry which is preliminary data.</text>
</comment>
<keyword evidence="5" id="KW-1185">Reference proteome</keyword>
<dbReference type="PANTHER" id="PTHR33744:SF1">
    <property type="entry name" value="DNA-BINDING TRANSCRIPTIONAL ACTIVATOR ADER"/>
    <property type="match status" value="1"/>
</dbReference>
<reference evidence="4 5" key="1">
    <citation type="submission" date="2020-11" db="EMBL/GenBank/DDBJ databases">
        <title>Pseudonocardia abyssalis sp. nov. and Pseudonocardia oceani sp. nov., description and phylogenomic analysis of two novel actinomycetes isolated from the deep Southern Ocean.</title>
        <authorList>
            <person name="Parra J."/>
        </authorList>
    </citation>
    <scope>NUCLEOTIDE SEQUENCE [LARGE SCALE GENOMIC DNA]</scope>
    <source>
        <strain evidence="4 5">KRD-168</strain>
    </source>
</reference>
<dbReference type="PANTHER" id="PTHR33744">
    <property type="entry name" value="CARBOHYDRATE DIACID REGULATOR"/>
    <property type="match status" value="1"/>
</dbReference>
<evidence type="ECO:0000313" key="5">
    <source>
        <dbReference type="Proteomes" id="UP000694287"/>
    </source>
</evidence>
<feature type="domain" description="CdaR GGDEF-like" evidence="3">
    <location>
        <begin position="188"/>
        <end position="289"/>
    </location>
</feature>
<dbReference type="EMBL" id="JADQDK010000001">
    <property type="protein sequence ID" value="MBW0135302.1"/>
    <property type="molecule type" value="Genomic_DNA"/>
</dbReference>
<dbReference type="Pfam" id="PF13556">
    <property type="entry name" value="HTH_30"/>
    <property type="match status" value="1"/>
</dbReference>
<dbReference type="Pfam" id="PF14361">
    <property type="entry name" value="RsbRD_N"/>
    <property type="match status" value="1"/>
</dbReference>
<dbReference type="InterPro" id="IPR051448">
    <property type="entry name" value="CdaR-like_regulators"/>
</dbReference>
<feature type="domain" description="RsbT co-antagonist protein RsbRD N-terminal" evidence="2">
    <location>
        <begin position="25"/>
        <end position="168"/>
    </location>
</feature>
<evidence type="ECO:0000259" key="1">
    <source>
        <dbReference type="Pfam" id="PF13556"/>
    </source>
</evidence>
<evidence type="ECO:0000259" key="2">
    <source>
        <dbReference type="Pfam" id="PF14361"/>
    </source>
</evidence>
<gene>
    <name evidence="4" type="ORF">I4I81_13695</name>
</gene>
<dbReference type="Proteomes" id="UP000694287">
    <property type="component" value="Unassembled WGS sequence"/>
</dbReference>
<protein>
    <submittedName>
        <fullName evidence="4">Helix-turn-helix domain-containing protein</fullName>
    </submittedName>
</protein>
<evidence type="ECO:0000313" key="4">
    <source>
        <dbReference type="EMBL" id="MBW0135302.1"/>
    </source>
</evidence>
<dbReference type="InterPro" id="IPR041522">
    <property type="entry name" value="CdaR_GGDEF"/>
</dbReference>
<name>A0ABS6USZ4_9PSEU</name>
<accession>A0ABS6USZ4</accession>
<organism evidence="4 5">
    <name type="scientific">Pseudonocardia abyssalis</name>
    <dbReference type="NCBI Taxonomy" id="2792008"/>
    <lineage>
        <taxon>Bacteria</taxon>
        <taxon>Bacillati</taxon>
        <taxon>Actinomycetota</taxon>
        <taxon>Actinomycetes</taxon>
        <taxon>Pseudonocardiales</taxon>
        <taxon>Pseudonocardiaceae</taxon>
        <taxon>Pseudonocardia</taxon>
    </lineage>
</organism>
<sequence length="413" mass="43092">MPPVPPSASDTLGHLAQRLLADSTALVAGVLEEIAVALPELAGDPRLRAVLAATVQDTIRAGLDVLGSGAPVAGVRAPEVGLELARHLAQRGVPISVMLRAYRLGQAAFQRELIDLIAATSADAGEIAAAARDLASVTFSIVDAVSEEVVAAYQTERDGWMRQRNTARLAKVTALLASRPADSDTAPGYDLAPPHVAAVLWCGPDVDEDARPGRLERLVPEVAAALGCTRPPLVVAPDASTLWGWFPAASVPVDAVRATLTGAFAALGDPAPGPAGFRGSHRQARQGQQIAVAADPRSGLRLITPAQLGPLALLALDPSTAAHWVQAALGGLADDDEPAARLRETLWVYLSTGSSLAAAAAEQHVHRNTIQYRVRRAEQVRGRPLSDGRIDVEVALLACRLLGSTVLRPVPDA</sequence>
<dbReference type="InterPro" id="IPR025751">
    <property type="entry name" value="RsbRD_N_dom"/>
</dbReference>